<dbReference type="Proteomes" id="UP001189624">
    <property type="component" value="Chromosome 8"/>
</dbReference>
<feature type="compositionally biased region" description="Polar residues" evidence="1">
    <location>
        <begin position="261"/>
        <end position="286"/>
    </location>
</feature>
<dbReference type="Pfam" id="PF23551">
    <property type="entry name" value="Zn_ribbon_20"/>
    <property type="match status" value="1"/>
</dbReference>
<proteinExistence type="predicted"/>
<dbReference type="Gene3D" id="1.10.287.110">
    <property type="entry name" value="DnaJ domain"/>
    <property type="match status" value="1"/>
</dbReference>
<dbReference type="PANTHER" id="PTHR44137:SF32">
    <property type="entry name" value="DNAJ HEAT SHOCK AMINO-TERMINAL DOMAIN PROTEIN"/>
    <property type="match status" value="1"/>
</dbReference>
<feature type="region of interest" description="Disordered" evidence="1">
    <location>
        <begin position="231"/>
        <end position="328"/>
    </location>
</feature>
<name>A0AA86STF7_9FABA</name>
<dbReference type="Pfam" id="PF11926">
    <property type="entry name" value="DUF3444"/>
    <property type="match status" value="1"/>
</dbReference>
<dbReference type="SMART" id="SM00271">
    <property type="entry name" value="DnaJ"/>
    <property type="match status" value="1"/>
</dbReference>
<dbReference type="InterPro" id="IPR001623">
    <property type="entry name" value="DnaJ_domain"/>
</dbReference>
<dbReference type="InterPro" id="IPR018253">
    <property type="entry name" value="DnaJ_domain_CS"/>
</dbReference>
<dbReference type="PROSITE" id="PS00636">
    <property type="entry name" value="DNAJ_1"/>
    <property type="match status" value="1"/>
</dbReference>
<evidence type="ECO:0000259" key="2">
    <source>
        <dbReference type="PROSITE" id="PS50076"/>
    </source>
</evidence>
<organism evidence="3 4">
    <name type="scientific">Sphenostylis stenocarpa</name>
    <dbReference type="NCBI Taxonomy" id="92480"/>
    <lineage>
        <taxon>Eukaryota</taxon>
        <taxon>Viridiplantae</taxon>
        <taxon>Streptophyta</taxon>
        <taxon>Embryophyta</taxon>
        <taxon>Tracheophyta</taxon>
        <taxon>Spermatophyta</taxon>
        <taxon>Magnoliopsida</taxon>
        <taxon>eudicotyledons</taxon>
        <taxon>Gunneridae</taxon>
        <taxon>Pentapetalae</taxon>
        <taxon>rosids</taxon>
        <taxon>fabids</taxon>
        <taxon>Fabales</taxon>
        <taxon>Fabaceae</taxon>
        <taxon>Papilionoideae</taxon>
        <taxon>50 kb inversion clade</taxon>
        <taxon>NPAAA clade</taxon>
        <taxon>indigoferoid/millettioid clade</taxon>
        <taxon>Phaseoleae</taxon>
        <taxon>Sphenostylis</taxon>
    </lineage>
</organism>
<dbReference type="CDD" id="cd06257">
    <property type="entry name" value="DnaJ"/>
    <property type="match status" value="1"/>
</dbReference>
<reference evidence="3" key="1">
    <citation type="submission" date="2023-10" db="EMBL/GenBank/DDBJ databases">
        <authorList>
            <person name="Domelevo Entfellner J.-B."/>
        </authorList>
    </citation>
    <scope>NUCLEOTIDE SEQUENCE</scope>
</reference>
<dbReference type="SUPFAM" id="SSF46565">
    <property type="entry name" value="Chaperone J-domain"/>
    <property type="match status" value="1"/>
</dbReference>
<gene>
    <name evidence="3" type="ORF">AYBTSS11_LOCUS24391</name>
</gene>
<dbReference type="InterPro" id="IPR036869">
    <property type="entry name" value="J_dom_sf"/>
</dbReference>
<evidence type="ECO:0000313" key="4">
    <source>
        <dbReference type="Proteomes" id="UP001189624"/>
    </source>
</evidence>
<dbReference type="AlphaFoldDB" id="A0AA86STF7"/>
<dbReference type="Pfam" id="PF00226">
    <property type="entry name" value="DnaJ"/>
    <property type="match status" value="1"/>
</dbReference>
<feature type="region of interest" description="Disordered" evidence="1">
    <location>
        <begin position="689"/>
        <end position="712"/>
    </location>
</feature>
<accession>A0AA86STF7</accession>
<dbReference type="PROSITE" id="PS50076">
    <property type="entry name" value="DNAJ_2"/>
    <property type="match status" value="1"/>
</dbReference>
<sequence length="712" mass="80573">MECNKDEAARAKDIAERKFFDKEYAGAKKFALKALNLFPTLEGLSQFLTTLDIYISAENKINGEMDWYGILGVYPFADEETVRKQYRKLALNLHPDKNKSPGAEGAFKLVSEAWSLLSDKVKRLAYNQNRRLEGFQHNAPNHVGTQSEAPSSNGFYNLNKNTTSSARTGKNNTRARPTSIPPHKNATFWTICSGCQTHYEYLRIYLNQTLLCPNCKQAFVAVEKAPPTNLFESSNWSSQQDPHKSSWQHSNVGRSDPVNPGRTSTVSHNLHSSSPLGTSFNNTNFQWGPHSQKGGFVRKDGSSASASNVKQKSSDSRRECEQGEKPLKKMRAGDTHMYNTNHMTMSDGSSSLGRFYESGKAKHYSMRELSLFELRNMLIAKAQIEIRHKLQDWRSTPQAKITNKDKGNMRQRSTFYDKTCPEKHGGSALNGNRHVDSDSIVVKSDDTVKEKPAFVTINVPDPDFHNFDLDRTENSFGEDQVWAAYDDDDGMPRYYARIHKVISTKPFRMRISWLNSRSNDELGPIDWVGSGFYKTCGDFRTGRHELTDSLNSFSHKVRWTKGTRGVVRIFPGKGDVWALYRNWSPDWNENTPDEVIHKYDMVEVLEDSNEEGVLVTPLVKVDGFRTVFHRHSHGQARKVPKVELFRFSHQVPNYLLTGQEAHNAPKGCQDLDPAATPLDLLQTTDEANEELDNVGKSKEDTFLGSPIKHAAD</sequence>
<dbReference type="PANTHER" id="PTHR44137">
    <property type="entry name" value="BNAC03G44070D PROTEIN"/>
    <property type="match status" value="1"/>
</dbReference>
<evidence type="ECO:0000256" key="1">
    <source>
        <dbReference type="SAM" id="MobiDB-lite"/>
    </source>
</evidence>
<keyword evidence="4" id="KW-1185">Reference proteome</keyword>
<evidence type="ECO:0000313" key="3">
    <source>
        <dbReference type="EMBL" id="CAJ1972342.1"/>
    </source>
</evidence>
<feature type="compositionally biased region" description="Basic and acidic residues" evidence="1">
    <location>
        <begin position="312"/>
        <end position="328"/>
    </location>
</feature>
<feature type="compositionally biased region" description="Polar residues" evidence="1">
    <location>
        <begin position="302"/>
        <end position="311"/>
    </location>
</feature>
<dbReference type="Gramene" id="rna-AYBTSS11_LOCUS24391">
    <property type="protein sequence ID" value="CAJ1972342.1"/>
    <property type="gene ID" value="gene-AYBTSS11_LOCUS24391"/>
</dbReference>
<dbReference type="InterPro" id="IPR024593">
    <property type="entry name" value="DUF3444"/>
</dbReference>
<dbReference type="EMBL" id="OY731405">
    <property type="protein sequence ID" value="CAJ1972342.1"/>
    <property type="molecule type" value="Genomic_DNA"/>
</dbReference>
<feature type="region of interest" description="Disordered" evidence="1">
    <location>
        <begin position="137"/>
        <end position="179"/>
    </location>
</feature>
<feature type="compositionally biased region" description="Polar residues" evidence="1">
    <location>
        <begin position="143"/>
        <end position="176"/>
    </location>
</feature>
<feature type="domain" description="J" evidence="2">
    <location>
        <begin position="66"/>
        <end position="130"/>
    </location>
</feature>
<dbReference type="PRINTS" id="PR00625">
    <property type="entry name" value="JDOMAIN"/>
</dbReference>
<dbReference type="InterPro" id="IPR056988">
    <property type="entry name" value="Zn_ribbon_pln"/>
</dbReference>
<feature type="compositionally biased region" description="Polar residues" evidence="1">
    <location>
        <begin position="231"/>
        <end position="253"/>
    </location>
</feature>
<protein>
    <recommendedName>
        <fullName evidence="2">J domain-containing protein</fullName>
    </recommendedName>
</protein>